<name>A0A7X0C6E6_9ACTN</name>
<dbReference type="InterPro" id="IPR038764">
    <property type="entry name" value="GNAT_N_AcTrfase_prd"/>
</dbReference>
<dbReference type="AlphaFoldDB" id="A0A7X0C6E6"/>
<proteinExistence type="predicted"/>
<dbReference type="RefSeq" id="WP_185086940.1">
    <property type="nucleotide sequence ID" value="NZ_JACHJB010000002.1"/>
</dbReference>
<dbReference type="Proteomes" id="UP000583800">
    <property type="component" value="Unassembled WGS sequence"/>
</dbReference>
<gene>
    <name evidence="1" type="ORF">FHU36_005905</name>
</gene>
<comment type="caution">
    <text evidence="1">The sequence shown here is derived from an EMBL/GenBank/DDBJ whole genome shotgun (WGS) entry which is preliminary data.</text>
</comment>
<dbReference type="PANTHER" id="PTHR41700">
    <property type="entry name" value="GCN5-RELATED N-ACETYLTRANSFERASE"/>
    <property type="match status" value="1"/>
</dbReference>
<evidence type="ECO:0000313" key="2">
    <source>
        <dbReference type="Proteomes" id="UP000583800"/>
    </source>
</evidence>
<dbReference type="GO" id="GO:0016740">
    <property type="term" value="F:transferase activity"/>
    <property type="evidence" value="ECO:0007669"/>
    <property type="project" value="UniProtKB-KW"/>
</dbReference>
<protein>
    <submittedName>
        <fullName evidence="1">Putative GNAT superfamily acetyltransferase</fullName>
    </submittedName>
</protein>
<dbReference type="EMBL" id="JACHJB010000002">
    <property type="protein sequence ID" value="MBB6349360.1"/>
    <property type="molecule type" value="Genomic_DNA"/>
</dbReference>
<accession>A0A7X0C6E6</accession>
<evidence type="ECO:0000313" key="1">
    <source>
        <dbReference type="EMBL" id="MBB6349360.1"/>
    </source>
</evidence>
<dbReference type="Gene3D" id="3.40.630.30">
    <property type="match status" value="1"/>
</dbReference>
<reference evidence="1 2" key="1">
    <citation type="submission" date="2020-08" db="EMBL/GenBank/DDBJ databases">
        <title>Sequencing the genomes of 1000 actinobacteria strains.</title>
        <authorList>
            <person name="Klenk H.-P."/>
        </authorList>
    </citation>
    <scope>NUCLEOTIDE SEQUENCE [LARGE SCALE GENOMIC DNA]</scope>
    <source>
        <strain evidence="1 2">DSM 45913</strain>
    </source>
</reference>
<keyword evidence="2" id="KW-1185">Reference proteome</keyword>
<sequence>MSEVRKAALEAADRAGVTVRELRRIGEFQAVYQLFDDIWHFSPGDPPVPVELMITFAHAGGYVAGAFRGDELAGASVGFRAAEGTLHSHVTGARAGRGVGYALKLHQRAWCLERGLGRISWTFDPLVRRNARFNLAKLGARPTAYLENFYGVMDDAINKGDESDRLLTVWELAGQPAGPPGPPYAVGVEARDERPVVGRAVAGRAVVGGTVAGRADGPAVLVATPRDIETLRQEDPGAGRAWRLAVREVLGGLMARGGRVAGFTGEGAYIVVD</sequence>
<dbReference type="PANTHER" id="PTHR41700:SF1">
    <property type="entry name" value="N-ACETYLTRANSFERASE DOMAIN-CONTAINING PROTEIN"/>
    <property type="match status" value="1"/>
</dbReference>
<dbReference type="InterPro" id="IPR016181">
    <property type="entry name" value="Acyl_CoA_acyltransferase"/>
</dbReference>
<organism evidence="1 2">
    <name type="scientific">Nonomuraea muscovyensis</name>
    <dbReference type="NCBI Taxonomy" id="1124761"/>
    <lineage>
        <taxon>Bacteria</taxon>
        <taxon>Bacillati</taxon>
        <taxon>Actinomycetota</taxon>
        <taxon>Actinomycetes</taxon>
        <taxon>Streptosporangiales</taxon>
        <taxon>Streptosporangiaceae</taxon>
        <taxon>Nonomuraea</taxon>
    </lineage>
</organism>
<dbReference type="SUPFAM" id="SSF55729">
    <property type="entry name" value="Acyl-CoA N-acyltransferases (Nat)"/>
    <property type="match status" value="1"/>
</dbReference>
<keyword evidence="1" id="KW-0808">Transferase</keyword>